<evidence type="ECO:0000256" key="1">
    <source>
        <dbReference type="SAM" id="Coils"/>
    </source>
</evidence>
<proteinExistence type="predicted"/>
<keyword evidence="3" id="KW-1185">Reference proteome</keyword>
<organism evidence="2 3">
    <name type="scientific">Kribbella pratensis</name>
    <dbReference type="NCBI Taxonomy" id="2512112"/>
    <lineage>
        <taxon>Bacteria</taxon>
        <taxon>Bacillati</taxon>
        <taxon>Actinomycetota</taxon>
        <taxon>Actinomycetes</taxon>
        <taxon>Propionibacteriales</taxon>
        <taxon>Kribbellaceae</taxon>
        <taxon>Kribbella</taxon>
    </lineage>
</organism>
<dbReference type="AlphaFoldDB" id="A0A4R8CK83"/>
<evidence type="ECO:0000313" key="3">
    <source>
        <dbReference type="Proteomes" id="UP000295146"/>
    </source>
</evidence>
<gene>
    <name evidence="2" type="ORF">EV653_1626</name>
</gene>
<comment type="caution">
    <text evidence="2">The sequence shown here is derived from an EMBL/GenBank/DDBJ whole genome shotgun (WGS) entry which is preliminary data.</text>
</comment>
<protein>
    <submittedName>
        <fullName evidence="2">Restriction system protein</fullName>
    </submittedName>
</protein>
<evidence type="ECO:0000313" key="2">
    <source>
        <dbReference type="EMBL" id="TDW76471.1"/>
    </source>
</evidence>
<reference evidence="2 3" key="1">
    <citation type="submission" date="2019-03" db="EMBL/GenBank/DDBJ databases">
        <title>Genomic Encyclopedia of Type Strains, Phase III (KMG-III): the genomes of soil and plant-associated and newly described type strains.</title>
        <authorList>
            <person name="Whitman W."/>
        </authorList>
    </citation>
    <scope>NUCLEOTIDE SEQUENCE [LARGE SCALE GENOMIC DNA]</scope>
    <source>
        <strain evidence="2 3">VKM Ac-2573</strain>
    </source>
</reference>
<sequence>MGCGPWGRARRSDARAYGVEMGRRRGFFAELQHQAAVAQRERERAQAAAVREQLRAQREADRALDAAGRARVAAAKADERAAAEAEREAKRLHIAAQESKVAAMNAHLEMQLAEIDSILEATLKVDDYVDLEKLRKSASHPPFESKYQAPVPPPAPIQVPAEPVYMQPEAPKGLSALTGKKKHAATVAAAWAAFEEQHRQWQAYSASIPMRQLEQLTAHTAAEEQRLQSLASARARYDKECQTRQAEVDAANAELDVLIHNFQAGKQDAVTEYVGIVFGNSVYPDSVPWAVDHEYDQESRELRISLTFPQPGDLPTVRQYRYVKAKDEVTESPQTLKEQRDRYSSVVENMVLRTLHEVWESDRDGKIDSISLAGGVEHIDPATGQETFTPLIAVAVDRATFDAIDLARVMPAETLKYLKAVVSKNPHALARIDTSAGVRGH</sequence>
<feature type="coiled-coil region" evidence="1">
    <location>
        <begin position="28"/>
        <end position="95"/>
    </location>
</feature>
<keyword evidence="1" id="KW-0175">Coiled coil</keyword>
<accession>A0A4R8CK83</accession>
<dbReference type="EMBL" id="SODP01000001">
    <property type="protein sequence ID" value="TDW76471.1"/>
    <property type="molecule type" value="Genomic_DNA"/>
</dbReference>
<dbReference type="Proteomes" id="UP000295146">
    <property type="component" value="Unassembled WGS sequence"/>
</dbReference>
<name>A0A4R8CK83_9ACTN</name>